<dbReference type="PROSITE" id="PS00211">
    <property type="entry name" value="ABC_TRANSPORTER_1"/>
    <property type="match status" value="1"/>
</dbReference>
<dbReference type="Pfam" id="PF00005">
    <property type="entry name" value="ABC_tran"/>
    <property type="match status" value="1"/>
</dbReference>
<dbReference type="PANTHER" id="PTHR43038">
    <property type="entry name" value="ATP-BINDING CASSETTE, SUB-FAMILY H, MEMBER 1"/>
    <property type="match status" value="1"/>
</dbReference>
<dbReference type="Gene3D" id="3.40.50.300">
    <property type="entry name" value="P-loop containing nucleotide triphosphate hydrolases"/>
    <property type="match status" value="1"/>
</dbReference>
<feature type="domain" description="ABC transporter" evidence="3">
    <location>
        <begin position="11"/>
        <end position="234"/>
    </location>
</feature>
<dbReference type="InterPro" id="IPR027417">
    <property type="entry name" value="P-loop_NTPase"/>
</dbReference>
<dbReference type="GO" id="GO:0005524">
    <property type="term" value="F:ATP binding"/>
    <property type="evidence" value="ECO:0007669"/>
    <property type="project" value="UniProtKB-KW"/>
</dbReference>
<accession>A0A418Q4P6</accession>
<evidence type="ECO:0000256" key="1">
    <source>
        <dbReference type="ARBA" id="ARBA00022741"/>
    </source>
</evidence>
<evidence type="ECO:0000256" key="2">
    <source>
        <dbReference type="ARBA" id="ARBA00022840"/>
    </source>
</evidence>
<dbReference type="PROSITE" id="PS50893">
    <property type="entry name" value="ABC_TRANSPORTER_2"/>
    <property type="match status" value="1"/>
</dbReference>
<dbReference type="OrthoDB" id="9804819at2"/>
<dbReference type="CDD" id="cd03230">
    <property type="entry name" value="ABC_DR_subfamily_A"/>
    <property type="match status" value="1"/>
</dbReference>
<dbReference type="PANTHER" id="PTHR43038:SF3">
    <property type="entry name" value="ABC TRANSPORTER G FAMILY MEMBER 20 ISOFORM X1"/>
    <property type="match status" value="1"/>
</dbReference>
<keyword evidence="1" id="KW-0547">Nucleotide-binding</keyword>
<dbReference type="InterPro" id="IPR003593">
    <property type="entry name" value="AAA+_ATPase"/>
</dbReference>
<dbReference type="SMART" id="SM00382">
    <property type="entry name" value="AAA"/>
    <property type="match status" value="1"/>
</dbReference>
<evidence type="ECO:0000313" key="4">
    <source>
        <dbReference type="EMBL" id="RIX33329.1"/>
    </source>
</evidence>
<dbReference type="Proteomes" id="UP000285278">
    <property type="component" value="Unassembled WGS sequence"/>
</dbReference>
<dbReference type="AlphaFoldDB" id="A0A418Q4P6"/>
<reference evidence="4 5" key="1">
    <citation type="submission" date="2018-09" db="EMBL/GenBank/DDBJ databases">
        <title>Optimization and identification of Corynebacterium falsenii FN1-14 from fish paste.</title>
        <authorList>
            <person name="Daroonpunt R."/>
            <person name="Tanasupawat S."/>
        </authorList>
    </citation>
    <scope>NUCLEOTIDE SEQUENCE [LARGE SCALE GENOMIC DNA]</scope>
    <source>
        <strain evidence="4 5">FN1-14</strain>
    </source>
</reference>
<organism evidence="4 5">
    <name type="scientific">Corynebacterium falsenii</name>
    <dbReference type="NCBI Taxonomy" id="108486"/>
    <lineage>
        <taxon>Bacteria</taxon>
        <taxon>Bacillati</taxon>
        <taxon>Actinomycetota</taxon>
        <taxon>Actinomycetes</taxon>
        <taxon>Mycobacteriales</taxon>
        <taxon>Corynebacteriaceae</taxon>
        <taxon>Corynebacterium</taxon>
    </lineage>
</organism>
<protein>
    <submittedName>
        <fullName evidence="4">ABC transporter ATP-binding protein</fullName>
    </submittedName>
</protein>
<name>A0A418Q4P6_9CORY</name>
<proteinExistence type="predicted"/>
<evidence type="ECO:0000259" key="3">
    <source>
        <dbReference type="PROSITE" id="PS50893"/>
    </source>
</evidence>
<dbReference type="InterPro" id="IPR003439">
    <property type="entry name" value="ABC_transporter-like_ATP-bd"/>
</dbReference>
<dbReference type="GO" id="GO:0016887">
    <property type="term" value="F:ATP hydrolysis activity"/>
    <property type="evidence" value="ECO:0007669"/>
    <property type="project" value="InterPro"/>
</dbReference>
<dbReference type="EMBL" id="QXJK01000017">
    <property type="protein sequence ID" value="RIX33329.1"/>
    <property type="molecule type" value="Genomic_DNA"/>
</dbReference>
<comment type="caution">
    <text evidence="4">The sequence shown here is derived from an EMBL/GenBank/DDBJ whole genome shotgun (WGS) entry which is preliminary data.</text>
</comment>
<dbReference type="InterPro" id="IPR017871">
    <property type="entry name" value="ABC_transporter-like_CS"/>
</dbReference>
<keyword evidence="2 4" id="KW-0067">ATP-binding</keyword>
<evidence type="ECO:0000313" key="5">
    <source>
        <dbReference type="Proteomes" id="UP000285278"/>
    </source>
</evidence>
<sequence length="247" mass="26631">MVNSIGVEPAVELTDLVVRRGKTEVLHGLTCCLPAGSITGLLGPSGCGKTTLMRTIVGAQRITSGSLRVLGLPAGSKELRRRMAYTSQTLSVYPDISVRANVTYFTGLLGFDRPATDTAIERVGLTEYADRRVDQLSGGQANRVSLACALVGRPEVLILDEPTVGLDPLTRESLWDTFHTLADGGTTLVVSSHVMDEAARCDSVLFMRDGRFLAHEPVDSVQRRTGTANPEEAFLALIRDDMESEAR</sequence>
<gene>
    <name evidence="4" type="ORF">D3M95_10715</name>
</gene>
<dbReference type="RefSeq" id="WP_119665324.1">
    <property type="nucleotide sequence ID" value="NZ_QXJK01000017.1"/>
</dbReference>
<keyword evidence="5" id="KW-1185">Reference proteome</keyword>
<dbReference type="SUPFAM" id="SSF52540">
    <property type="entry name" value="P-loop containing nucleoside triphosphate hydrolases"/>
    <property type="match status" value="1"/>
</dbReference>